<accession>A0ABY7M549</accession>
<dbReference type="Proteomes" id="UP001212803">
    <property type="component" value="Chromosome"/>
</dbReference>
<dbReference type="RefSeq" id="WP_270056186.1">
    <property type="nucleotide sequence ID" value="NZ_CP115149.1"/>
</dbReference>
<sequence length="102" mass="11473">MPLYVAYFTFKPGTNVLRGLEAFERRKTFQHPRGANVLAELWVNAPEGLPQVVLAWEADDEGPGDYYEAAWGDIFDIAIAQATRPVTELPAELPESLQQRLQ</sequence>
<keyword evidence="2" id="KW-1185">Reference proteome</keyword>
<name>A0ABY7M549_9CHLR</name>
<gene>
    <name evidence="1" type="ORF">O0235_12890</name>
</gene>
<reference evidence="1 2" key="1">
    <citation type="journal article" date="2023" name="ISME J.">
        <title>Thermophilic Dehalococcoidia with unusual traits shed light on an unexpected past.</title>
        <authorList>
            <person name="Palmer M."/>
            <person name="Covington J.K."/>
            <person name="Zhou E.M."/>
            <person name="Thomas S.C."/>
            <person name="Habib N."/>
            <person name="Seymour C.O."/>
            <person name="Lai D."/>
            <person name="Johnston J."/>
            <person name="Hashimi A."/>
            <person name="Jiao J.Y."/>
            <person name="Muok A.R."/>
            <person name="Liu L."/>
            <person name="Xian W.D."/>
            <person name="Zhi X.Y."/>
            <person name="Li M.M."/>
            <person name="Silva L.P."/>
            <person name="Bowen B.P."/>
            <person name="Louie K."/>
            <person name="Briegel A."/>
            <person name="Pett-Ridge J."/>
            <person name="Weber P.K."/>
            <person name="Tocheva E.I."/>
            <person name="Woyke T."/>
            <person name="Northen T.R."/>
            <person name="Mayali X."/>
            <person name="Li W.J."/>
            <person name="Hedlund B.P."/>
        </authorList>
    </citation>
    <scope>NUCLEOTIDE SEQUENCE [LARGE SCALE GENOMIC DNA]</scope>
    <source>
        <strain evidence="1 2">YIM 72310</strain>
    </source>
</reference>
<organism evidence="1 2">
    <name type="scientific">Tepidiforma flava</name>
    <dbReference type="NCBI Taxonomy" id="3004094"/>
    <lineage>
        <taxon>Bacteria</taxon>
        <taxon>Bacillati</taxon>
        <taxon>Chloroflexota</taxon>
        <taxon>Tepidiformia</taxon>
        <taxon>Tepidiformales</taxon>
        <taxon>Tepidiformaceae</taxon>
        <taxon>Tepidiforma</taxon>
    </lineage>
</organism>
<dbReference type="EMBL" id="CP115149">
    <property type="protein sequence ID" value="WBL35661.1"/>
    <property type="molecule type" value="Genomic_DNA"/>
</dbReference>
<evidence type="ECO:0008006" key="3">
    <source>
        <dbReference type="Google" id="ProtNLM"/>
    </source>
</evidence>
<evidence type="ECO:0000313" key="1">
    <source>
        <dbReference type="EMBL" id="WBL35661.1"/>
    </source>
</evidence>
<protein>
    <recommendedName>
        <fullName evidence="3">DUF3303 domain-containing protein</fullName>
    </recommendedName>
</protein>
<proteinExistence type="predicted"/>
<evidence type="ECO:0000313" key="2">
    <source>
        <dbReference type="Proteomes" id="UP001212803"/>
    </source>
</evidence>